<gene>
    <name evidence="3" type="ORF">FHP25_26645</name>
</gene>
<dbReference type="Gene3D" id="3.30.530.20">
    <property type="match status" value="1"/>
</dbReference>
<dbReference type="GO" id="GO:0045333">
    <property type="term" value="P:cellular respiration"/>
    <property type="evidence" value="ECO:0007669"/>
    <property type="project" value="InterPro"/>
</dbReference>
<dbReference type="CDD" id="cd07813">
    <property type="entry name" value="COQ10p_like"/>
    <property type="match status" value="1"/>
</dbReference>
<comment type="similarity">
    <text evidence="1">Belongs to the ribosome association toxin RatA family.</text>
</comment>
<feature type="domain" description="Coenzyme Q-binding protein COQ10 START" evidence="2">
    <location>
        <begin position="10"/>
        <end position="138"/>
    </location>
</feature>
<dbReference type="Proteomes" id="UP000321638">
    <property type="component" value="Unassembled WGS sequence"/>
</dbReference>
<dbReference type="PANTHER" id="PTHR12901">
    <property type="entry name" value="SPERM PROTEIN HOMOLOG"/>
    <property type="match status" value="1"/>
</dbReference>
<evidence type="ECO:0000256" key="1">
    <source>
        <dbReference type="ARBA" id="ARBA00008918"/>
    </source>
</evidence>
<dbReference type="Pfam" id="PF03364">
    <property type="entry name" value="Polyketide_cyc"/>
    <property type="match status" value="1"/>
</dbReference>
<dbReference type="OrthoDB" id="9804759at2"/>
<evidence type="ECO:0000313" key="3">
    <source>
        <dbReference type="EMBL" id="TXL72210.1"/>
    </source>
</evidence>
<accession>A0A5C8PFU2</accession>
<protein>
    <submittedName>
        <fullName evidence="3">Type II toxin-antitoxin system RatA family toxin</fullName>
    </submittedName>
</protein>
<dbReference type="PANTHER" id="PTHR12901:SF10">
    <property type="entry name" value="COENZYME Q-BINDING PROTEIN COQ10, MITOCHONDRIAL"/>
    <property type="match status" value="1"/>
</dbReference>
<dbReference type="InterPro" id="IPR023393">
    <property type="entry name" value="START-like_dom_sf"/>
</dbReference>
<sequence>MPTHSERRVLPYTPQQLYDLVSDVEKYPEFLPWCIAARVRERSERLIVADLAIGFRVFRERFTSRVTLSPDAAGGPRIDTVYADGPFKHLMNYWIFHPHAKGCEVDFHVEFEFRSKLLQATIELLFHEAVRRMVAAFESRAAKLYGKVAA</sequence>
<evidence type="ECO:0000313" key="4">
    <source>
        <dbReference type="Proteomes" id="UP000321638"/>
    </source>
</evidence>
<evidence type="ECO:0000259" key="2">
    <source>
        <dbReference type="Pfam" id="PF03364"/>
    </source>
</evidence>
<dbReference type="AlphaFoldDB" id="A0A5C8PFU2"/>
<dbReference type="GO" id="GO:0048039">
    <property type="term" value="F:ubiquinone binding"/>
    <property type="evidence" value="ECO:0007669"/>
    <property type="project" value="InterPro"/>
</dbReference>
<reference evidence="3 4" key="1">
    <citation type="submission" date="2019-06" db="EMBL/GenBank/DDBJ databases">
        <title>New taxonomy in bacterial strain CC-CFT640, isolated from vineyard.</title>
        <authorList>
            <person name="Lin S.-Y."/>
            <person name="Tsai C.-F."/>
            <person name="Young C.-C."/>
        </authorList>
    </citation>
    <scope>NUCLEOTIDE SEQUENCE [LARGE SCALE GENOMIC DNA]</scope>
    <source>
        <strain evidence="3 4">CC-CFT640</strain>
    </source>
</reference>
<dbReference type="EMBL" id="VDUZ01000035">
    <property type="protein sequence ID" value="TXL72210.1"/>
    <property type="molecule type" value="Genomic_DNA"/>
</dbReference>
<organism evidence="3 4">
    <name type="scientific">Vineibacter terrae</name>
    <dbReference type="NCBI Taxonomy" id="2586908"/>
    <lineage>
        <taxon>Bacteria</taxon>
        <taxon>Pseudomonadati</taxon>
        <taxon>Pseudomonadota</taxon>
        <taxon>Alphaproteobacteria</taxon>
        <taxon>Hyphomicrobiales</taxon>
        <taxon>Vineibacter</taxon>
    </lineage>
</organism>
<comment type="caution">
    <text evidence="3">The sequence shown here is derived from an EMBL/GenBank/DDBJ whole genome shotgun (WGS) entry which is preliminary data.</text>
</comment>
<keyword evidence="4" id="KW-1185">Reference proteome</keyword>
<dbReference type="InterPro" id="IPR044996">
    <property type="entry name" value="COQ10-like"/>
</dbReference>
<dbReference type="SUPFAM" id="SSF55961">
    <property type="entry name" value="Bet v1-like"/>
    <property type="match status" value="1"/>
</dbReference>
<dbReference type="InterPro" id="IPR005031">
    <property type="entry name" value="COQ10_START"/>
</dbReference>
<dbReference type="RefSeq" id="WP_147850031.1">
    <property type="nucleotide sequence ID" value="NZ_VDUZ01000035.1"/>
</dbReference>
<name>A0A5C8PFU2_9HYPH</name>
<proteinExistence type="inferred from homology"/>